<dbReference type="NCBIfam" id="NF005932">
    <property type="entry name" value="PRK07956.1"/>
    <property type="match status" value="1"/>
</dbReference>
<evidence type="ECO:0000259" key="15">
    <source>
        <dbReference type="PROSITE" id="PS50172"/>
    </source>
</evidence>
<dbReference type="PROSITE" id="PS50172">
    <property type="entry name" value="BRCT"/>
    <property type="match status" value="1"/>
</dbReference>
<dbReference type="InterPro" id="IPR001357">
    <property type="entry name" value="BRCT_dom"/>
</dbReference>
<evidence type="ECO:0000313" key="16">
    <source>
        <dbReference type="EMBL" id="PJC02059.1"/>
    </source>
</evidence>
<dbReference type="SUPFAM" id="SSF47781">
    <property type="entry name" value="RuvA domain 2-like"/>
    <property type="match status" value="1"/>
</dbReference>
<evidence type="ECO:0000256" key="7">
    <source>
        <dbReference type="ARBA" id="ARBA00022723"/>
    </source>
</evidence>
<dbReference type="Gene3D" id="3.40.50.10190">
    <property type="entry name" value="BRCT domain"/>
    <property type="match status" value="1"/>
</dbReference>
<sequence length="433" mass="47962">LDNQAIKTQEDQLQFLAQHGFQVNQHYQYCHNLKEVQKIYQQWDNKRNKQDYGIDGLVIKVNDLKLQKVLGYTGKAPRWALAYKFAPEKVTTIVEDIIVQVGRTGALTPVARLKPVSIAGSIVSRATLHNADEIERLDVRLGDTVVIQKAGDIIPDVVEVLTKLRTGKEKKFSLPTKCPICSSVIVQHDGEVNHYCSNDKCFAIEMENIIHFVSRPAFNIEGLGPKIIEQLLNESLIKDAADLWELTVGDLAPLERFAEKSASNLVIALAAAKEIALPNFIYALGIRHVGQETAIALADHFGSFENIQKAQLDELLTVNDIGDKVAQSLLTWLIEKQGFINKLFGLGIKIKPYQSNRTGQLAGQSFVITGSLTSFSREQAQQKIRSLGGKISAAVSKETSYLVVGEEPGSKYQKAQKLGVTILSEADFLKLIE</sequence>
<dbReference type="InterPro" id="IPR013839">
    <property type="entry name" value="DNAligase_adenylation"/>
</dbReference>
<dbReference type="Gene3D" id="2.40.50.140">
    <property type="entry name" value="Nucleic acid-binding proteins"/>
    <property type="match status" value="1"/>
</dbReference>
<evidence type="ECO:0000256" key="11">
    <source>
        <dbReference type="ARBA" id="ARBA00023027"/>
    </source>
</evidence>
<evidence type="ECO:0000256" key="6">
    <source>
        <dbReference type="ARBA" id="ARBA00022705"/>
    </source>
</evidence>
<dbReference type="PANTHER" id="PTHR23389">
    <property type="entry name" value="CHROMOSOME TRANSMISSION FIDELITY FACTOR 18"/>
    <property type="match status" value="1"/>
</dbReference>
<feature type="domain" description="BRCT" evidence="15">
    <location>
        <begin position="356"/>
        <end position="433"/>
    </location>
</feature>
<dbReference type="InterPro" id="IPR033136">
    <property type="entry name" value="DNA_ligase_CS"/>
</dbReference>
<dbReference type="SMART" id="SM00278">
    <property type="entry name" value="HhH1"/>
    <property type="match status" value="4"/>
</dbReference>
<dbReference type="SUPFAM" id="SSF50249">
    <property type="entry name" value="Nucleic acid-binding proteins"/>
    <property type="match status" value="1"/>
</dbReference>
<comment type="function">
    <text evidence="2">DNA ligase that catalyzes the formation of phosphodiester linkages between 5'-phosphoryl and 3'-hydroxyl groups in double-stranded DNA using NAD as a coenzyme and as the energy source for the reaction. It is essential for DNA replication and repair of damaged DNA.</text>
</comment>
<evidence type="ECO:0000256" key="10">
    <source>
        <dbReference type="ARBA" id="ARBA00022842"/>
    </source>
</evidence>
<dbReference type="Pfam" id="PF00533">
    <property type="entry name" value="BRCT"/>
    <property type="match status" value="1"/>
</dbReference>
<evidence type="ECO:0000256" key="4">
    <source>
        <dbReference type="ARBA" id="ARBA00013308"/>
    </source>
</evidence>
<dbReference type="Gene3D" id="6.20.10.30">
    <property type="match status" value="1"/>
</dbReference>
<dbReference type="GO" id="GO:0006281">
    <property type="term" value="P:DNA repair"/>
    <property type="evidence" value="ECO:0007669"/>
    <property type="project" value="UniProtKB-KW"/>
</dbReference>
<dbReference type="HAMAP" id="MF_01588">
    <property type="entry name" value="DNA_ligase_A"/>
    <property type="match status" value="1"/>
</dbReference>
<keyword evidence="10" id="KW-0460">Magnesium</keyword>
<dbReference type="SUPFAM" id="SSF56091">
    <property type="entry name" value="DNA ligase/mRNA capping enzyme, catalytic domain"/>
    <property type="match status" value="1"/>
</dbReference>
<dbReference type="FunFam" id="1.10.150.20:FF:000007">
    <property type="entry name" value="DNA ligase"/>
    <property type="match status" value="1"/>
</dbReference>
<dbReference type="SMART" id="SM00532">
    <property type="entry name" value="LIGANc"/>
    <property type="match status" value="1"/>
</dbReference>
<comment type="similarity">
    <text evidence="14">Belongs to the NAD-dependent DNA ligase family. LigA subfamily.</text>
</comment>
<proteinExistence type="inferred from homology"/>
<dbReference type="EC" id="6.5.1.2" evidence="3"/>
<dbReference type="Pfam" id="PF12826">
    <property type="entry name" value="HHH_2"/>
    <property type="match status" value="1"/>
</dbReference>
<keyword evidence="7" id="KW-0479">Metal-binding</keyword>
<dbReference type="InterPro" id="IPR001679">
    <property type="entry name" value="DNA_ligase"/>
</dbReference>
<dbReference type="Proteomes" id="UP000230136">
    <property type="component" value="Unassembled WGS sequence"/>
</dbReference>
<dbReference type="FunFam" id="2.40.50.140:FF:000012">
    <property type="entry name" value="DNA ligase"/>
    <property type="match status" value="1"/>
</dbReference>
<dbReference type="AlphaFoldDB" id="A0A2M8DRQ1"/>
<dbReference type="SUPFAM" id="SSF52113">
    <property type="entry name" value="BRCT domain"/>
    <property type="match status" value="1"/>
</dbReference>
<dbReference type="InterPro" id="IPR013840">
    <property type="entry name" value="DNAligase_N"/>
</dbReference>
<evidence type="ECO:0000256" key="12">
    <source>
        <dbReference type="ARBA" id="ARBA00023204"/>
    </source>
</evidence>
<dbReference type="Pfam" id="PF03120">
    <property type="entry name" value="OB_DNA_ligase"/>
    <property type="match status" value="1"/>
</dbReference>
<dbReference type="InterPro" id="IPR041663">
    <property type="entry name" value="DisA/LigA_HHH"/>
</dbReference>
<keyword evidence="5" id="KW-0436">Ligase</keyword>
<dbReference type="PROSITE" id="PS01056">
    <property type="entry name" value="DNA_LIGASE_N2"/>
    <property type="match status" value="1"/>
</dbReference>
<dbReference type="Gene3D" id="1.10.150.20">
    <property type="entry name" value="5' to 3' exonuclease, C-terminal subdomain"/>
    <property type="match status" value="2"/>
</dbReference>
<dbReference type="InterPro" id="IPR012340">
    <property type="entry name" value="NA-bd_OB-fold"/>
</dbReference>
<dbReference type="Pfam" id="PF01653">
    <property type="entry name" value="DNA_ligase_aden"/>
    <property type="match status" value="1"/>
</dbReference>
<comment type="catalytic activity">
    <reaction evidence="13">
        <text>NAD(+) + (deoxyribonucleotide)n-3'-hydroxyl + 5'-phospho-(deoxyribonucleotide)m = (deoxyribonucleotide)n+m + AMP + beta-nicotinamide D-nucleotide.</text>
        <dbReference type="EC" id="6.5.1.2"/>
    </reaction>
</comment>
<dbReference type="InterPro" id="IPR010994">
    <property type="entry name" value="RuvA_2-like"/>
</dbReference>
<dbReference type="InterPro" id="IPR003583">
    <property type="entry name" value="Hlx-hairpin-Hlx_DNA-bd_motif"/>
</dbReference>
<dbReference type="GO" id="GO:0005829">
    <property type="term" value="C:cytosol"/>
    <property type="evidence" value="ECO:0007669"/>
    <property type="project" value="TreeGrafter"/>
</dbReference>
<keyword evidence="6" id="KW-0235">DNA replication</keyword>
<dbReference type="GO" id="GO:0003911">
    <property type="term" value="F:DNA ligase (NAD+) activity"/>
    <property type="evidence" value="ECO:0007669"/>
    <property type="project" value="UniProtKB-EC"/>
</dbReference>
<dbReference type="Pfam" id="PF03119">
    <property type="entry name" value="DNA_ligase_ZBD"/>
    <property type="match status" value="1"/>
</dbReference>
<evidence type="ECO:0000256" key="13">
    <source>
        <dbReference type="ARBA" id="ARBA00034005"/>
    </source>
</evidence>
<dbReference type="InterPro" id="IPR036420">
    <property type="entry name" value="BRCT_dom_sf"/>
</dbReference>
<dbReference type="GO" id="GO:0006260">
    <property type="term" value="P:DNA replication"/>
    <property type="evidence" value="ECO:0007669"/>
    <property type="project" value="UniProtKB-KW"/>
</dbReference>
<dbReference type="EMBL" id="PFSY01000068">
    <property type="protein sequence ID" value="PJC02059.1"/>
    <property type="molecule type" value="Genomic_DNA"/>
</dbReference>
<protein>
    <recommendedName>
        <fullName evidence="4">DNA ligase</fullName>
        <ecNumber evidence="3">6.5.1.2</ecNumber>
    </recommendedName>
</protein>
<name>A0A2M8DRQ1_9BACT</name>
<evidence type="ECO:0000256" key="2">
    <source>
        <dbReference type="ARBA" id="ARBA00004067"/>
    </source>
</evidence>
<evidence type="ECO:0000256" key="9">
    <source>
        <dbReference type="ARBA" id="ARBA00022833"/>
    </source>
</evidence>
<evidence type="ECO:0000256" key="14">
    <source>
        <dbReference type="ARBA" id="ARBA00060881"/>
    </source>
</evidence>
<gene>
    <name evidence="16" type="ORF">CO073_01450</name>
</gene>
<dbReference type="PANTHER" id="PTHR23389:SF9">
    <property type="entry name" value="DNA LIGASE"/>
    <property type="match status" value="1"/>
</dbReference>
<evidence type="ECO:0000256" key="5">
    <source>
        <dbReference type="ARBA" id="ARBA00022598"/>
    </source>
</evidence>
<keyword evidence="11" id="KW-0520">NAD</keyword>
<dbReference type="InterPro" id="IPR004150">
    <property type="entry name" value="NAD_DNA_ligase_OB"/>
</dbReference>
<comment type="caution">
    <text evidence="16">The sequence shown here is derived from an EMBL/GenBank/DDBJ whole genome shotgun (WGS) entry which is preliminary data.</text>
</comment>
<dbReference type="NCBIfam" id="TIGR00575">
    <property type="entry name" value="dnlj"/>
    <property type="match status" value="1"/>
</dbReference>
<dbReference type="GO" id="GO:0003677">
    <property type="term" value="F:DNA binding"/>
    <property type="evidence" value="ECO:0007669"/>
    <property type="project" value="InterPro"/>
</dbReference>
<evidence type="ECO:0000256" key="1">
    <source>
        <dbReference type="ARBA" id="ARBA00001946"/>
    </source>
</evidence>
<dbReference type="GO" id="GO:0046872">
    <property type="term" value="F:metal ion binding"/>
    <property type="evidence" value="ECO:0007669"/>
    <property type="project" value="UniProtKB-KW"/>
</dbReference>
<dbReference type="CDD" id="cd17748">
    <property type="entry name" value="BRCT_DNA_ligase_like"/>
    <property type="match status" value="1"/>
</dbReference>
<dbReference type="Pfam" id="PF14520">
    <property type="entry name" value="HHH_5"/>
    <property type="match status" value="1"/>
</dbReference>
<accession>A0A2M8DRQ1</accession>
<comment type="cofactor">
    <cofactor evidence="1">
        <name>Mg(2+)</name>
        <dbReference type="ChEBI" id="CHEBI:18420"/>
    </cofactor>
</comment>
<evidence type="ECO:0000313" key="17">
    <source>
        <dbReference type="Proteomes" id="UP000230136"/>
    </source>
</evidence>
<evidence type="ECO:0000256" key="3">
    <source>
        <dbReference type="ARBA" id="ARBA00012722"/>
    </source>
</evidence>
<evidence type="ECO:0000256" key="8">
    <source>
        <dbReference type="ARBA" id="ARBA00022763"/>
    </source>
</evidence>
<reference evidence="17" key="1">
    <citation type="submission" date="2017-09" db="EMBL/GenBank/DDBJ databases">
        <title>Depth-based differentiation of microbial function through sediment-hosted aquifers and enrichment of novel symbionts in the deep terrestrial subsurface.</title>
        <authorList>
            <person name="Probst A.J."/>
            <person name="Ladd B."/>
            <person name="Jarett J.K."/>
            <person name="Geller-Mcgrath D.E."/>
            <person name="Sieber C.M.K."/>
            <person name="Emerson J.B."/>
            <person name="Anantharaman K."/>
            <person name="Thomas B.C."/>
            <person name="Malmstrom R."/>
            <person name="Stieglmeier M."/>
            <person name="Klingl A."/>
            <person name="Woyke T."/>
            <person name="Ryan C.M."/>
            <person name="Banfield J.F."/>
        </authorList>
    </citation>
    <scope>NUCLEOTIDE SEQUENCE [LARGE SCALE GENOMIC DNA]</scope>
</reference>
<dbReference type="Gene3D" id="3.30.1490.70">
    <property type="match status" value="1"/>
</dbReference>
<dbReference type="SMART" id="SM00292">
    <property type="entry name" value="BRCT"/>
    <property type="match status" value="1"/>
</dbReference>
<keyword evidence="12" id="KW-0234">DNA repair</keyword>
<organism evidence="16 17">
    <name type="scientific">Candidatus Komeilibacteria bacterium CG_4_9_14_0_8_um_filter_36_9</name>
    <dbReference type="NCBI Taxonomy" id="1974473"/>
    <lineage>
        <taxon>Bacteria</taxon>
        <taxon>Candidatus Komeiliibacteriota</taxon>
    </lineage>
</organism>
<keyword evidence="8" id="KW-0227">DNA damage</keyword>
<keyword evidence="9" id="KW-0862">Zinc</keyword>
<feature type="non-terminal residue" evidence="16">
    <location>
        <position position="1"/>
    </location>
</feature>
<dbReference type="InterPro" id="IPR004149">
    <property type="entry name" value="Znf_DNAligase_C4"/>
</dbReference>